<dbReference type="OrthoDB" id="9806579at2"/>
<comment type="caution">
    <text evidence="7">The sequence shown here is derived from an EMBL/GenBank/DDBJ whole genome shotgun (WGS) entry which is preliminary data.</text>
</comment>
<dbReference type="NCBIfam" id="TIGR00543">
    <property type="entry name" value="isochor_syn"/>
    <property type="match status" value="1"/>
</dbReference>
<dbReference type="PANTHER" id="PTHR42839">
    <property type="entry name" value="ISOCHORISMATE SYNTHASE ENTC"/>
    <property type="match status" value="1"/>
</dbReference>
<dbReference type="InterPro" id="IPR004561">
    <property type="entry name" value="IsoChor_synthase"/>
</dbReference>
<feature type="domain" description="Chorismate-utilising enzyme C-terminal" evidence="6">
    <location>
        <begin position="100"/>
        <end position="353"/>
    </location>
</feature>
<dbReference type="PANTHER" id="PTHR42839:SF2">
    <property type="entry name" value="ISOCHORISMATE SYNTHASE ENTC"/>
    <property type="match status" value="1"/>
</dbReference>
<dbReference type="AlphaFoldDB" id="A0A5J5G418"/>
<keyword evidence="4 7" id="KW-0413">Isomerase</keyword>
<dbReference type="Proteomes" id="UP000335415">
    <property type="component" value="Unassembled WGS sequence"/>
</dbReference>
<dbReference type="GO" id="GO:0008909">
    <property type="term" value="F:isochorismate synthase activity"/>
    <property type="evidence" value="ECO:0007669"/>
    <property type="project" value="UniProtKB-EC"/>
</dbReference>
<name>A0A5J5G418_9GAMM</name>
<evidence type="ECO:0000256" key="3">
    <source>
        <dbReference type="ARBA" id="ARBA00012824"/>
    </source>
</evidence>
<evidence type="ECO:0000256" key="2">
    <source>
        <dbReference type="ARBA" id="ARBA00005297"/>
    </source>
</evidence>
<evidence type="ECO:0000313" key="7">
    <source>
        <dbReference type="EMBL" id="KAA9001421.1"/>
    </source>
</evidence>
<dbReference type="SUPFAM" id="SSF56322">
    <property type="entry name" value="ADC synthase"/>
    <property type="match status" value="1"/>
</dbReference>
<evidence type="ECO:0000256" key="4">
    <source>
        <dbReference type="ARBA" id="ARBA00023235"/>
    </source>
</evidence>
<dbReference type="EC" id="5.4.4.2" evidence="3"/>
<evidence type="ECO:0000256" key="1">
    <source>
        <dbReference type="ARBA" id="ARBA00000799"/>
    </source>
</evidence>
<proteinExistence type="inferred from homology"/>
<dbReference type="InterPro" id="IPR015890">
    <property type="entry name" value="Chorismate_C"/>
</dbReference>
<dbReference type="Gene3D" id="3.60.120.10">
    <property type="entry name" value="Anthranilate synthase"/>
    <property type="match status" value="1"/>
</dbReference>
<dbReference type="EMBL" id="VYKJ01000003">
    <property type="protein sequence ID" value="KAA9001421.1"/>
    <property type="molecule type" value="Genomic_DNA"/>
</dbReference>
<protein>
    <recommendedName>
        <fullName evidence="3">isochorismate synthase</fullName>
        <ecNumber evidence="3">5.4.4.2</ecNumber>
    </recommendedName>
    <alternativeName>
        <fullName evidence="5">Isochorismate mutase</fullName>
    </alternativeName>
</protein>
<gene>
    <name evidence="7" type="ORF">FJU30_08740</name>
</gene>
<comment type="catalytic activity">
    <reaction evidence="1">
        <text>chorismate = isochorismate</text>
        <dbReference type="Rhea" id="RHEA:18985"/>
        <dbReference type="ChEBI" id="CHEBI:29748"/>
        <dbReference type="ChEBI" id="CHEBI:29780"/>
        <dbReference type="EC" id="5.4.4.2"/>
    </reaction>
</comment>
<evidence type="ECO:0000259" key="6">
    <source>
        <dbReference type="Pfam" id="PF00425"/>
    </source>
</evidence>
<dbReference type="Pfam" id="PF00425">
    <property type="entry name" value="Chorismate_bind"/>
    <property type="match status" value="1"/>
</dbReference>
<accession>A0A5J5G418</accession>
<reference evidence="7 8" key="1">
    <citation type="submission" date="2019-09" db="EMBL/GenBank/DDBJ databases">
        <authorList>
            <person name="Li Y."/>
        </authorList>
    </citation>
    <scope>NUCLEOTIDE SEQUENCE [LARGE SCALE GENOMIC DNA]</scope>
    <source>
        <strain evidence="7 8">L3-3HA</strain>
    </source>
</reference>
<evidence type="ECO:0000256" key="5">
    <source>
        <dbReference type="ARBA" id="ARBA00041564"/>
    </source>
</evidence>
<keyword evidence="8" id="KW-1185">Reference proteome</keyword>
<comment type="similarity">
    <text evidence="2">Belongs to the isochorismate synthase family.</text>
</comment>
<dbReference type="InterPro" id="IPR005801">
    <property type="entry name" value="ADC_synthase"/>
</dbReference>
<sequence>MSDEKGLLARGRYATIAEPLAGAADPDSPIQRHIGRLFRQAKTDGIAQPLLVGAIPFDQHQPAALFIPQRCHWFRREQLTDISPDADCPVRRMHQQPGRDSFCRMVALAIDAMRSHRLEKVVLARLLEIETERPLNPLRILRRLNAQNPTCYNFHIPLPGGALVGASPELLVRKQGKSICSLPLAGSIARAKDRHQDNQLRQRLIDSVKDNHEHRLVICAMHGALTARCRTLRVAAHPAAIATPVLWHLATEIQGELRDPRDNVLSVACLLHPTPALCGTPFQAAKDLIASLEPFERHLFGGIVGWCDANGNGEWVVTIRCGEVCASRVRLFAGAGIVADSQPDAEWNETDVKFSTMLRAFGLQSGECAA</sequence>
<evidence type="ECO:0000313" key="8">
    <source>
        <dbReference type="Proteomes" id="UP000335415"/>
    </source>
</evidence>
<organism evidence="7 8">
    <name type="scientific">Affinibrenneria salicis</name>
    <dbReference type="NCBI Taxonomy" id="2590031"/>
    <lineage>
        <taxon>Bacteria</taxon>
        <taxon>Pseudomonadati</taxon>
        <taxon>Pseudomonadota</taxon>
        <taxon>Gammaproteobacteria</taxon>
        <taxon>Enterobacterales</taxon>
        <taxon>Pectobacteriaceae</taxon>
        <taxon>Affinibrenneria</taxon>
    </lineage>
</organism>